<reference evidence="10 11" key="1">
    <citation type="journal article" date="2018" name="Sci. Rep.">
        <title>Raphidocelis subcapitata (=Pseudokirchneriella subcapitata) provides an insight into genome evolution and environmental adaptations in the Sphaeropleales.</title>
        <authorList>
            <person name="Suzuki S."/>
            <person name="Yamaguchi H."/>
            <person name="Nakajima N."/>
            <person name="Kawachi M."/>
        </authorList>
    </citation>
    <scope>NUCLEOTIDE SEQUENCE [LARGE SCALE GENOMIC DNA]</scope>
    <source>
        <strain evidence="10 11">NIES-35</strain>
    </source>
</reference>
<evidence type="ECO:0000256" key="1">
    <source>
        <dbReference type="ARBA" id="ARBA00004138"/>
    </source>
</evidence>
<dbReference type="Proteomes" id="UP000247498">
    <property type="component" value="Unassembled WGS sequence"/>
</dbReference>
<dbReference type="PANTHER" id="PTHR15722">
    <property type="entry name" value="IFT140/172-RELATED"/>
    <property type="match status" value="1"/>
</dbReference>
<comment type="subcellular location">
    <subcellularLocation>
        <location evidence="1">Cell projection</location>
        <location evidence="1">Cilium</location>
    </subcellularLocation>
</comment>
<dbReference type="InterPro" id="IPR036322">
    <property type="entry name" value="WD40_repeat_dom_sf"/>
</dbReference>
<dbReference type="PROSITE" id="PS50294">
    <property type="entry name" value="WD_REPEATS_REGION"/>
    <property type="match status" value="1"/>
</dbReference>
<evidence type="ECO:0000256" key="9">
    <source>
        <dbReference type="PROSITE-ProRule" id="PRU00221"/>
    </source>
</evidence>
<keyword evidence="5" id="KW-0802">TPR repeat</keyword>
<evidence type="ECO:0000256" key="7">
    <source>
        <dbReference type="ARBA" id="ARBA00023273"/>
    </source>
</evidence>
<evidence type="ECO:0000256" key="3">
    <source>
        <dbReference type="ARBA" id="ARBA00022574"/>
    </source>
</evidence>
<organism evidence="10 11">
    <name type="scientific">Raphidocelis subcapitata</name>
    <dbReference type="NCBI Taxonomy" id="307507"/>
    <lineage>
        <taxon>Eukaryota</taxon>
        <taxon>Viridiplantae</taxon>
        <taxon>Chlorophyta</taxon>
        <taxon>core chlorophytes</taxon>
        <taxon>Chlorophyceae</taxon>
        <taxon>CS clade</taxon>
        <taxon>Sphaeropleales</taxon>
        <taxon>Selenastraceae</taxon>
        <taxon>Raphidocelis</taxon>
    </lineage>
</organism>
<dbReference type="SMART" id="SM00320">
    <property type="entry name" value="WD40"/>
    <property type="match status" value="5"/>
</dbReference>
<dbReference type="GO" id="GO:0005930">
    <property type="term" value="C:axoneme"/>
    <property type="evidence" value="ECO:0007669"/>
    <property type="project" value="TreeGrafter"/>
</dbReference>
<dbReference type="GO" id="GO:0042073">
    <property type="term" value="P:intraciliary transport"/>
    <property type="evidence" value="ECO:0007669"/>
    <property type="project" value="TreeGrafter"/>
</dbReference>
<dbReference type="STRING" id="307507.A0A2V0NK92"/>
<comment type="similarity">
    <text evidence="8">Belongs to the IFT172 family.</text>
</comment>
<dbReference type="OrthoDB" id="2186662at2759"/>
<dbReference type="Gene3D" id="2.130.10.10">
    <property type="entry name" value="YVTN repeat-like/Quinoprotein amine dehydrogenase"/>
    <property type="match status" value="2"/>
</dbReference>
<name>A0A2V0NK92_9CHLO</name>
<feature type="repeat" description="WD" evidence="9">
    <location>
        <begin position="288"/>
        <end position="320"/>
    </location>
</feature>
<keyword evidence="11" id="KW-1185">Reference proteome</keyword>
<dbReference type="GO" id="GO:0030992">
    <property type="term" value="C:intraciliary transport particle B"/>
    <property type="evidence" value="ECO:0007669"/>
    <property type="project" value="TreeGrafter"/>
</dbReference>
<protein>
    <submittedName>
        <fullName evidence="10">Intraflagellar transport protein</fullName>
    </submittedName>
</protein>
<dbReference type="InterPro" id="IPR001680">
    <property type="entry name" value="WD40_rpt"/>
</dbReference>
<evidence type="ECO:0000256" key="6">
    <source>
        <dbReference type="ARBA" id="ARBA00023069"/>
    </source>
</evidence>
<evidence type="ECO:0000256" key="2">
    <source>
        <dbReference type="ARBA" id="ARBA00022473"/>
    </source>
</evidence>
<dbReference type="EMBL" id="BDRX01000002">
    <property type="protein sequence ID" value="GBF87714.1"/>
    <property type="molecule type" value="Genomic_DNA"/>
</dbReference>
<evidence type="ECO:0000313" key="10">
    <source>
        <dbReference type="EMBL" id="GBF87714.1"/>
    </source>
</evidence>
<dbReference type="InterPro" id="IPR015943">
    <property type="entry name" value="WD40/YVTN_repeat-like_dom_sf"/>
</dbReference>
<keyword evidence="4" id="KW-0677">Repeat</keyword>
<comment type="caution">
    <text evidence="10">The sequence shown here is derived from an EMBL/GenBank/DDBJ whole genome shotgun (WGS) entry which is preliminary data.</text>
</comment>
<evidence type="ECO:0000256" key="8">
    <source>
        <dbReference type="ARBA" id="ARBA00038130"/>
    </source>
</evidence>
<dbReference type="PANTHER" id="PTHR15722:SF2">
    <property type="entry name" value="INTRAFLAGELLAR TRANSPORT PROTEIN 172 HOMOLOG"/>
    <property type="match status" value="1"/>
</dbReference>
<dbReference type="PROSITE" id="PS50082">
    <property type="entry name" value="WD_REPEATS_2"/>
    <property type="match status" value="1"/>
</dbReference>
<dbReference type="Gene3D" id="1.25.40.470">
    <property type="match status" value="3"/>
</dbReference>
<dbReference type="InParanoid" id="A0A2V0NK92"/>
<evidence type="ECO:0000256" key="5">
    <source>
        <dbReference type="ARBA" id="ARBA00022803"/>
    </source>
</evidence>
<dbReference type="Pfam" id="PF00400">
    <property type="entry name" value="WD40"/>
    <property type="match status" value="3"/>
</dbReference>
<keyword evidence="2" id="KW-0217">Developmental protein</keyword>
<keyword evidence="10" id="KW-0282">Flagellum</keyword>
<gene>
    <name evidence="10" type="ORF">Rsub_00425</name>
</gene>
<keyword evidence="6" id="KW-0969">Cilium</keyword>
<dbReference type="GO" id="GO:0036064">
    <property type="term" value="C:ciliary basal body"/>
    <property type="evidence" value="ECO:0007669"/>
    <property type="project" value="TreeGrafter"/>
</dbReference>
<keyword evidence="7" id="KW-0966">Cell projection</keyword>
<proteinExistence type="inferred from homology"/>
<dbReference type="SUPFAM" id="SSF50978">
    <property type="entry name" value="WD40 repeat-like"/>
    <property type="match status" value="1"/>
</dbReference>
<accession>A0A2V0NK92</accession>
<dbReference type="SUPFAM" id="SSF69304">
    <property type="entry name" value="Tricorn protease N-terminal domain"/>
    <property type="match status" value="1"/>
</dbReference>
<keyword evidence="3 9" id="KW-0853">WD repeat</keyword>
<evidence type="ECO:0000256" key="4">
    <source>
        <dbReference type="ARBA" id="ARBA00022737"/>
    </source>
</evidence>
<sequence>MQLRYLQTVAPAADAVSKVAHLAWSPDGTKLAAAAADRVLHLFDESGARRDRFRTKPADGNASGAYLVTGLAFSPDGAKLAVAQSDSVVFVYRLGAGWDEKKSICNKFAQSAAVSCLAWAPGRAGDVCFGLADGKVKLGMLATNKTYTLYAHPDGAAVAALAASPDGRGLVSGHADGSLYHFTFPEAQDGSGPAGCAKLAHHSCAPCALAWGESVAAIGPDCRVAFYDPTTGREQAAFEHSADEEARGFACAAVNPAGDALVVGAVDRLYVFGRGGAKGAWQAAGFKQISNMGPVTAVAWRPDGSRLAAGGLRGNVDLWDTCIRRARHKGKFKLTYVSKAAVIVKTLATGSRIVLKSVYGYEVSKVAVYQGRFIVGRTHSTLLLACLLYRGGELHVIEYGVNEVVAALRTEHMSPYLLSLAMQGARGALPDVKRLAYLMDATTARVVDFAAASATAAEGGVAGGGAVALATVAHDTRIDWLELNARGSHLLFRDKSRRLFLFDVTAQERASLLGFCQYAQWVPGSDAVVAQSRGDLCVWYGVAAPDRPAVIPIRGDVTGIERAPGRTEVLVDEGLTQAAYALDEGRIDFGAALEALDFDRAVATLEALPAGPDTDAQWRALSAAALAHEQLGVAERCAAALGDVARVEFLHKLIKQAEKAEPVEPAPAPGPAPAARELPAPVRARLAALARQWPVAESLLLAQGRVDDAVAAYKEAHRWEDALRVADAAHHPGRDELRAEHFKWLLATDQADRAGAIKEREGDVPAAIALHLRGGAPARAAQAVASHPNIAYDPALLSAVSAALAKAGLHERAGDLAAALGRPADALAAYRRGRAYRKAVELARTAAPAQVIALEEEWGDWLSSQHQPDAAVAHYIEAGDAPKAIEAAIEARQFAKAAGILEHLDPSKAVPYHKRIAQHYADSGALSEAEAFWLKAGLPMTAVDMYTKAGKWEAAQKVARAYLPEPELRAFKLARAREAEAARAWAEAERGYVAAGEVDAAIAMYKGNKMWDALVRLVGQHRREALPEAHVLAAAALQAAGQWREAERHFLEATDWRAAAAMYRSQGAWEHALRVSKAHGGAAAARQVAYEWAVSMPPEEGGALLRRLGLGDAAVEAAVEAAAFDHALQLAQARAAAPHRLAEVRLKRAMFLEDSRRFADAEGEFVAAGKPREAVDMYTHARDWEAALRVAEEHEPDAVPDAGDLAASGQLAAAESVFLRARRPDAALEMYRSAGQWDAAVRLAEAYVPARAAELRLEMAAAAGAAGGAAGLSAVLARAQAFERGNDPARAIEAYLSPNGEGAAGAELDALQRCWEAGLALAARHQRHRIGDVAAAVAARLASVGRAAAAVDALERVGDAPGAVEAALAGGLFDRARGLAAGNAALLKTVEDAHTRALVAANDADALAARGNVGAAVEMFAAQGNWARAHEMAAQSGPALAAATAARHAQLLARQGDAPAAAAVLAARGVGAEPALLAVYREVAAAVLGAALGARDAQAEQDVRSVLHRALQQLDLPSASPAPRVEAEAARALFWAAHLVACGGRAAGGGLRELAARQATAALRYVGLIPADRALYEAGTAWRAVGRPGTAFVLLNCYLDVADAIDEAAASGGAGARPPLPDDPVLAAAGVPAGAPLPAEHYADERRREEVRNYVLELSMGARAEQRLATRPCDGCGAECCEAALSCTACGRSWEACAVSGYPVGPSERVAAKSGLPARRDDWNAWVGAFGTDPVTGLPAAPMY</sequence>
<evidence type="ECO:0000313" key="11">
    <source>
        <dbReference type="Proteomes" id="UP000247498"/>
    </source>
</evidence>